<gene>
    <name evidence="4" type="ORF">GCM10009807_10850</name>
</gene>
<feature type="domain" description="Acyltransferase 3" evidence="2">
    <location>
        <begin position="22"/>
        <end position="332"/>
    </location>
</feature>
<feature type="transmembrane region" description="Helical" evidence="1">
    <location>
        <begin position="337"/>
        <end position="354"/>
    </location>
</feature>
<feature type="transmembrane region" description="Helical" evidence="1">
    <location>
        <begin position="189"/>
        <end position="209"/>
    </location>
</feature>
<sequence length="706" mass="76117">MTSQITTAAAPTPSTRRPFRTDIQALRALAIAAVVLNHLWPARVTGGYIGVDVFFVISGFLITGHLFNEISRTGHVRLGAFYARRIRRLLPAALLVLFVAGILVMVFLPYPRWERNALEIASSALYVENWFLAAMSVNYSALNDSASVAQHYWSLSVEEQFYLVWPILMIAATLVGARLTGSSSIRRRVLVALSVVAGSSLTASVFFTAASPNQAYFVTYTRAWEFAVGGLLALLGHRVVLNRLSANVLSVVGFASIFVAMLTFGERTPFPGVAALLPVLGTAAIVAAGGRHDSLWHGRLSATRPVQWLGGVSYSLYLWHWPLIVVAPFALATESTTALKVGVLGAALLLAAATKTWIEDPGQRWAGWVSVRRSLFGMIAGVVVVLLAAGALLVGQSLRSAADAPTAPLPTGACVGPAAMAQAEACPERFSKVGSPVMAAKNEYFYTPPVCGDFLDELSYGDKKTTRVCDYSRGAEDAEDVWLIGDSHAQQWQSAIFDIARERHWRLTLSFYGGCPPADVAFTGFRGAWGQADVDQCRRWSREVSEKVAAAAPDLVLTSMAARLQEVDDGSARSETDQFADGLLRDWARWTAVGAEVVPIVDTPLNAEVREPDCLLLNGRDPLACARPRAEALPPDPIAIAAARSADPHVRAIDLSDSFCDAERCYAAVGGIPVYFDGDHLNREYVRMLAPTIGEAIDQVSAGLPE</sequence>
<feature type="transmembrane region" description="Helical" evidence="1">
    <location>
        <begin position="311"/>
        <end position="331"/>
    </location>
</feature>
<feature type="transmembrane region" description="Helical" evidence="1">
    <location>
        <begin position="48"/>
        <end position="68"/>
    </location>
</feature>
<keyword evidence="4" id="KW-0808">Transferase</keyword>
<keyword evidence="1" id="KW-0472">Membrane</keyword>
<keyword evidence="1" id="KW-0812">Transmembrane</keyword>
<feature type="transmembrane region" description="Helical" evidence="1">
    <location>
        <begin position="25"/>
        <end position="42"/>
    </location>
</feature>
<keyword evidence="5" id="KW-1185">Reference proteome</keyword>
<evidence type="ECO:0000259" key="3">
    <source>
        <dbReference type="Pfam" id="PF19040"/>
    </source>
</evidence>
<feature type="transmembrane region" description="Helical" evidence="1">
    <location>
        <begin position="246"/>
        <end position="264"/>
    </location>
</feature>
<dbReference type="InterPro" id="IPR043968">
    <property type="entry name" value="SGNH"/>
</dbReference>
<dbReference type="InterPro" id="IPR002656">
    <property type="entry name" value="Acyl_transf_3_dom"/>
</dbReference>
<proteinExistence type="predicted"/>
<dbReference type="GO" id="GO:0016746">
    <property type="term" value="F:acyltransferase activity"/>
    <property type="evidence" value="ECO:0007669"/>
    <property type="project" value="UniProtKB-KW"/>
</dbReference>
<reference evidence="5" key="1">
    <citation type="journal article" date="2019" name="Int. J. Syst. Evol. Microbiol.">
        <title>The Global Catalogue of Microorganisms (GCM) 10K type strain sequencing project: providing services to taxonomists for standard genome sequencing and annotation.</title>
        <authorList>
            <consortium name="The Broad Institute Genomics Platform"/>
            <consortium name="The Broad Institute Genome Sequencing Center for Infectious Disease"/>
            <person name="Wu L."/>
            <person name="Ma J."/>
        </authorList>
    </citation>
    <scope>NUCLEOTIDE SEQUENCE [LARGE SCALE GENOMIC DNA]</scope>
    <source>
        <strain evidence="5">JCM 15575</strain>
    </source>
</reference>
<keyword evidence="4" id="KW-0012">Acyltransferase</keyword>
<dbReference type="EMBL" id="BAAAPK010000001">
    <property type="protein sequence ID" value="GAA1668561.1"/>
    <property type="molecule type" value="Genomic_DNA"/>
</dbReference>
<organism evidence="4 5">
    <name type="scientific">Microbacterium lacus</name>
    <dbReference type="NCBI Taxonomy" id="415217"/>
    <lineage>
        <taxon>Bacteria</taxon>
        <taxon>Bacillati</taxon>
        <taxon>Actinomycetota</taxon>
        <taxon>Actinomycetes</taxon>
        <taxon>Micrococcales</taxon>
        <taxon>Microbacteriaceae</taxon>
        <taxon>Microbacterium</taxon>
    </lineage>
</organism>
<evidence type="ECO:0000256" key="1">
    <source>
        <dbReference type="SAM" id="Phobius"/>
    </source>
</evidence>
<evidence type="ECO:0000313" key="5">
    <source>
        <dbReference type="Proteomes" id="UP001500596"/>
    </source>
</evidence>
<feature type="transmembrane region" description="Helical" evidence="1">
    <location>
        <begin position="375"/>
        <end position="395"/>
    </location>
</feature>
<evidence type="ECO:0000313" key="4">
    <source>
        <dbReference type="EMBL" id="GAA1668561.1"/>
    </source>
</evidence>
<keyword evidence="1" id="KW-1133">Transmembrane helix</keyword>
<dbReference type="Pfam" id="PF19040">
    <property type="entry name" value="SGNH"/>
    <property type="match status" value="1"/>
</dbReference>
<evidence type="ECO:0000259" key="2">
    <source>
        <dbReference type="Pfam" id="PF01757"/>
    </source>
</evidence>
<dbReference type="PANTHER" id="PTHR23028">
    <property type="entry name" value="ACETYLTRANSFERASE"/>
    <property type="match status" value="1"/>
</dbReference>
<dbReference type="InterPro" id="IPR050879">
    <property type="entry name" value="Acyltransferase_3"/>
</dbReference>
<feature type="transmembrane region" description="Helical" evidence="1">
    <location>
        <begin position="160"/>
        <end position="177"/>
    </location>
</feature>
<feature type="transmembrane region" description="Helical" evidence="1">
    <location>
        <begin position="89"/>
        <end position="110"/>
    </location>
</feature>
<comment type="caution">
    <text evidence="4">The sequence shown here is derived from an EMBL/GenBank/DDBJ whole genome shotgun (WGS) entry which is preliminary data.</text>
</comment>
<dbReference type="Pfam" id="PF01757">
    <property type="entry name" value="Acyl_transf_3"/>
    <property type="match status" value="1"/>
</dbReference>
<name>A0ABP4SAD8_9MICO</name>
<dbReference type="Proteomes" id="UP001500596">
    <property type="component" value="Unassembled WGS sequence"/>
</dbReference>
<feature type="transmembrane region" description="Helical" evidence="1">
    <location>
        <begin position="270"/>
        <end position="290"/>
    </location>
</feature>
<protein>
    <submittedName>
        <fullName evidence="4">Acyltransferase family protein</fullName>
    </submittedName>
</protein>
<feature type="transmembrane region" description="Helical" evidence="1">
    <location>
        <begin position="215"/>
        <end position="234"/>
    </location>
</feature>
<feature type="domain" description="SGNH" evidence="3">
    <location>
        <begin position="465"/>
        <end position="693"/>
    </location>
</feature>
<dbReference type="RefSeq" id="WP_344052399.1">
    <property type="nucleotide sequence ID" value="NZ_BAAAPK010000001.1"/>
</dbReference>
<accession>A0ABP4SAD8</accession>
<dbReference type="PANTHER" id="PTHR23028:SF53">
    <property type="entry name" value="ACYL_TRANSF_3 DOMAIN-CONTAINING PROTEIN"/>
    <property type="match status" value="1"/>
</dbReference>